<protein>
    <submittedName>
        <fullName evidence="1">Uncharacterized protein</fullName>
    </submittedName>
</protein>
<name>A0AAN7GIB7_9MYRT</name>
<gene>
    <name evidence="1" type="ORF">SAY87_025778</name>
</gene>
<dbReference type="EMBL" id="JAXIOK010000020">
    <property type="protein sequence ID" value="KAK4746741.1"/>
    <property type="molecule type" value="Genomic_DNA"/>
</dbReference>
<accession>A0AAN7GIB7</accession>
<organism evidence="1 2">
    <name type="scientific">Trapa incisa</name>
    <dbReference type="NCBI Taxonomy" id="236973"/>
    <lineage>
        <taxon>Eukaryota</taxon>
        <taxon>Viridiplantae</taxon>
        <taxon>Streptophyta</taxon>
        <taxon>Embryophyta</taxon>
        <taxon>Tracheophyta</taxon>
        <taxon>Spermatophyta</taxon>
        <taxon>Magnoliopsida</taxon>
        <taxon>eudicotyledons</taxon>
        <taxon>Gunneridae</taxon>
        <taxon>Pentapetalae</taxon>
        <taxon>rosids</taxon>
        <taxon>malvids</taxon>
        <taxon>Myrtales</taxon>
        <taxon>Lythraceae</taxon>
        <taxon>Trapa</taxon>
    </lineage>
</organism>
<keyword evidence="2" id="KW-1185">Reference proteome</keyword>
<dbReference type="AlphaFoldDB" id="A0AAN7GIB7"/>
<proteinExistence type="predicted"/>
<reference evidence="1 2" key="1">
    <citation type="journal article" date="2023" name="Hortic Res">
        <title>Pangenome of water caltrop reveals structural variations and asymmetric subgenome divergence after allopolyploidization.</title>
        <authorList>
            <person name="Zhang X."/>
            <person name="Chen Y."/>
            <person name="Wang L."/>
            <person name="Yuan Y."/>
            <person name="Fang M."/>
            <person name="Shi L."/>
            <person name="Lu R."/>
            <person name="Comes H.P."/>
            <person name="Ma Y."/>
            <person name="Chen Y."/>
            <person name="Huang G."/>
            <person name="Zhou Y."/>
            <person name="Zheng Z."/>
            <person name="Qiu Y."/>
        </authorList>
    </citation>
    <scope>NUCLEOTIDE SEQUENCE [LARGE SCALE GENOMIC DNA]</scope>
    <source>
        <tissue evidence="1">Roots</tissue>
    </source>
</reference>
<sequence>MFCLKPKGVAHSLFQEAPTLILCGYSGLERWEILVHTSHKSHRTRSKHAGRISCKQSTETGLLLPFVGGLVQTVSSAFVKPVKQLKKPEAIFSLVRLYSTGLHFSALSKKGKNNLGFSAIQRNNFRSIPIC</sequence>
<evidence type="ECO:0000313" key="2">
    <source>
        <dbReference type="Proteomes" id="UP001345219"/>
    </source>
</evidence>
<dbReference type="Proteomes" id="UP001345219">
    <property type="component" value="Chromosome 20"/>
</dbReference>
<comment type="caution">
    <text evidence="1">The sequence shown here is derived from an EMBL/GenBank/DDBJ whole genome shotgun (WGS) entry which is preliminary data.</text>
</comment>
<evidence type="ECO:0000313" key="1">
    <source>
        <dbReference type="EMBL" id="KAK4746741.1"/>
    </source>
</evidence>